<dbReference type="PROSITE" id="PS51083">
    <property type="entry name" value="ZF_HIT"/>
    <property type="match status" value="1"/>
</dbReference>
<dbReference type="AlphaFoldDB" id="A0AAJ7BY98"/>
<dbReference type="InterPro" id="IPR007529">
    <property type="entry name" value="Znf_HIT"/>
</dbReference>
<keyword evidence="1" id="KW-0863">Zinc-finger</keyword>
<sequence>MKLCCICEKSDSVYKCPTCTQPYCSAVCCKEHKTIGCHPSLEVRENESQVEIPQRVYDFPTEDTVPPEKLDQLRYSEQLKDSLKNPHVRQIMTSILNDPNPTKAIALAMTEPIFIEMADACLRVVEPPVDNKPC</sequence>
<keyword evidence="1" id="KW-0862">Zinc</keyword>
<keyword evidence="3" id="KW-1185">Reference proteome</keyword>
<dbReference type="Proteomes" id="UP000694920">
    <property type="component" value="Unplaced"/>
</dbReference>
<dbReference type="CDD" id="cd23024">
    <property type="entry name" value="zf-HIT_ZNHIT2-3"/>
    <property type="match status" value="1"/>
</dbReference>
<dbReference type="InterPro" id="IPR048371">
    <property type="entry name" value="ZNHIT3_C"/>
</dbReference>
<keyword evidence="1" id="KW-0479">Metal-binding</keyword>
<dbReference type="Gene3D" id="3.30.60.190">
    <property type="match status" value="1"/>
</dbReference>
<dbReference type="Pfam" id="PF04438">
    <property type="entry name" value="zf-HIT"/>
    <property type="match status" value="1"/>
</dbReference>
<evidence type="ECO:0000259" key="2">
    <source>
        <dbReference type="PROSITE" id="PS51083"/>
    </source>
</evidence>
<reference evidence="4" key="1">
    <citation type="submission" date="2025-08" db="UniProtKB">
        <authorList>
            <consortium name="RefSeq"/>
        </authorList>
    </citation>
    <scope>IDENTIFICATION</scope>
</reference>
<name>A0AAJ7BY98_CEPCN</name>
<evidence type="ECO:0000256" key="1">
    <source>
        <dbReference type="PROSITE-ProRule" id="PRU00453"/>
    </source>
</evidence>
<dbReference type="RefSeq" id="XP_015597405.1">
    <property type="nucleotide sequence ID" value="XM_015741919.2"/>
</dbReference>
<feature type="domain" description="HIT-type" evidence="2">
    <location>
        <begin position="4"/>
        <end position="37"/>
    </location>
</feature>
<protein>
    <submittedName>
        <fullName evidence="4">Zinc finger HIT domain-containing protein 3</fullName>
    </submittedName>
</protein>
<accession>A0AAJ7BY98</accession>
<evidence type="ECO:0000313" key="4">
    <source>
        <dbReference type="RefSeq" id="XP_015597405.1"/>
    </source>
</evidence>
<dbReference type="GeneID" id="107268795"/>
<dbReference type="SUPFAM" id="SSF144232">
    <property type="entry name" value="HIT/MYND zinc finger-like"/>
    <property type="match status" value="1"/>
</dbReference>
<dbReference type="KEGG" id="ccin:107268795"/>
<dbReference type="GO" id="GO:0008270">
    <property type="term" value="F:zinc ion binding"/>
    <property type="evidence" value="ECO:0007669"/>
    <property type="project" value="UniProtKB-UniRule"/>
</dbReference>
<organism evidence="3 4">
    <name type="scientific">Cephus cinctus</name>
    <name type="common">Wheat stem sawfly</name>
    <dbReference type="NCBI Taxonomy" id="211228"/>
    <lineage>
        <taxon>Eukaryota</taxon>
        <taxon>Metazoa</taxon>
        <taxon>Ecdysozoa</taxon>
        <taxon>Arthropoda</taxon>
        <taxon>Hexapoda</taxon>
        <taxon>Insecta</taxon>
        <taxon>Pterygota</taxon>
        <taxon>Neoptera</taxon>
        <taxon>Endopterygota</taxon>
        <taxon>Hymenoptera</taxon>
        <taxon>Cephoidea</taxon>
        <taxon>Cephidae</taxon>
        <taxon>Cephus</taxon>
    </lineage>
</organism>
<evidence type="ECO:0000313" key="3">
    <source>
        <dbReference type="Proteomes" id="UP000694920"/>
    </source>
</evidence>
<gene>
    <name evidence="4" type="primary">LOC107268795</name>
</gene>
<dbReference type="Pfam" id="PF21373">
    <property type="entry name" value="ZNHIT3_C"/>
    <property type="match status" value="1"/>
</dbReference>
<proteinExistence type="predicted"/>